<evidence type="ECO:0000259" key="1">
    <source>
        <dbReference type="Pfam" id="PF16011"/>
    </source>
</evidence>
<dbReference type="EMBL" id="JADINH010000166">
    <property type="protein sequence ID" value="MBO8416272.1"/>
    <property type="molecule type" value="Genomic_DNA"/>
</dbReference>
<dbReference type="Gene3D" id="2.60.40.1190">
    <property type="match status" value="1"/>
</dbReference>
<dbReference type="AlphaFoldDB" id="A0A9D9GQU2"/>
<dbReference type="GO" id="GO:0030246">
    <property type="term" value="F:carbohydrate binding"/>
    <property type="evidence" value="ECO:0007669"/>
    <property type="project" value="InterPro"/>
</dbReference>
<dbReference type="GO" id="GO:0016052">
    <property type="term" value="P:carbohydrate catabolic process"/>
    <property type="evidence" value="ECO:0007669"/>
    <property type="project" value="InterPro"/>
</dbReference>
<reference evidence="2" key="1">
    <citation type="submission" date="2020-10" db="EMBL/GenBank/DDBJ databases">
        <authorList>
            <person name="Gilroy R."/>
        </authorList>
    </citation>
    <scope>NUCLEOTIDE SEQUENCE</scope>
    <source>
        <strain evidence="2">17213</strain>
    </source>
</reference>
<comment type="caution">
    <text evidence="2">The sequence shown here is derived from an EMBL/GenBank/DDBJ whole genome shotgun (WGS) entry which is preliminary data.</text>
</comment>
<sequence>MQQDKNLFNPGFVPEPEIYIQRRIGRGAVKNRTEDLMDLVYLWDNQVEPDTEAWLFLHHTSMTAYFKIEETNPRAEIKEHMGRVCTDSACELFLCLPDENEAFVTEETHPELFYTDADDTALGRLSAEGALQLPFKAQAEHHLYINIEVNALGCIYAKYGRSRQNRIPFTEEMLKALEIEVQHFADHWEMQINVPYSVINEIAGFKLMKPGCVFGWNLCKISETPEIEHYASMADIDCDHPDFHRPQDFLTMLML</sequence>
<dbReference type="Proteomes" id="UP000823631">
    <property type="component" value="Unassembled WGS sequence"/>
</dbReference>
<name>A0A9D9GQU2_9GAMM</name>
<dbReference type="InterPro" id="IPR010502">
    <property type="entry name" value="Carb-bd_dom_fam9"/>
</dbReference>
<evidence type="ECO:0000313" key="3">
    <source>
        <dbReference type="Proteomes" id="UP000823631"/>
    </source>
</evidence>
<dbReference type="GO" id="GO:0004553">
    <property type="term" value="F:hydrolase activity, hydrolyzing O-glycosyl compounds"/>
    <property type="evidence" value="ECO:0007669"/>
    <property type="project" value="InterPro"/>
</dbReference>
<protein>
    <recommendedName>
        <fullName evidence="1">Carbohydrate-binding domain-containing protein</fullName>
    </recommendedName>
</protein>
<reference evidence="2" key="2">
    <citation type="journal article" date="2021" name="PeerJ">
        <title>Extensive microbial diversity within the chicken gut microbiome revealed by metagenomics and culture.</title>
        <authorList>
            <person name="Gilroy R."/>
            <person name="Ravi A."/>
            <person name="Getino M."/>
            <person name="Pursley I."/>
            <person name="Horton D.L."/>
            <person name="Alikhan N.F."/>
            <person name="Baker D."/>
            <person name="Gharbi K."/>
            <person name="Hall N."/>
            <person name="Watson M."/>
            <person name="Adriaenssens E.M."/>
            <person name="Foster-Nyarko E."/>
            <person name="Jarju S."/>
            <person name="Secka A."/>
            <person name="Antonio M."/>
            <person name="Oren A."/>
            <person name="Chaudhuri R.R."/>
            <person name="La Ragione R."/>
            <person name="Hildebrand F."/>
            <person name="Pallen M.J."/>
        </authorList>
    </citation>
    <scope>NUCLEOTIDE SEQUENCE</scope>
    <source>
        <strain evidence="2">17213</strain>
    </source>
</reference>
<organism evidence="2 3">
    <name type="scientific">Candidatus Avisuccinivibrio stercorigallinarum</name>
    <dbReference type="NCBI Taxonomy" id="2840704"/>
    <lineage>
        <taxon>Bacteria</taxon>
        <taxon>Pseudomonadati</taxon>
        <taxon>Pseudomonadota</taxon>
        <taxon>Gammaproteobacteria</taxon>
        <taxon>Aeromonadales</taxon>
        <taxon>Succinivibrionaceae</taxon>
        <taxon>Succinivibrionaceae incertae sedis</taxon>
        <taxon>Candidatus Avisuccinivibrio</taxon>
    </lineage>
</organism>
<evidence type="ECO:0000313" key="2">
    <source>
        <dbReference type="EMBL" id="MBO8416272.1"/>
    </source>
</evidence>
<accession>A0A9D9GQU2</accession>
<dbReference type="Pfam" id="PF16011">
    <property type="entry name" value="CBM9_2"/>
    <property type="match status" value="1"/>
</dbReference>
<feature type="domain" description="Carbohydrate-binding" evidence="1">
    <location>
        <begin position="135"/>
        <end position="252"/>
    </location>
</feature>
<gene>
    <name evidence="2" type="ORF">IAB19_07840</name>
</gene>
<proteinExistence type="predicted"/>